<feature type="domain" description="RCK C-terminal" evidence="1">
    <location>
        <begin position="137"/>
        <end position="218"/>
    </location>
</feature>
<dbReference type="InterPro" id="IPR036721">
    <property type="entry name" value="RCK_C_sf"/>
</dbReference>
<evidence type="ECO:0000259" key="1">
    <source>
        <dbReference type="PROSITE" id="PS51202"/>
    </source>
</evidence>
<dbReference type="PROSITE" id="PS51202">
    <property type="entry name" value="RCK_C"/>
    <property type="match status" value="1"/>
</dbReference>
<dbReference type="RefSeq" id="WP_205458158.1">
    <property type="nucleotide sequence ID" value="NZ_JAFHKK010000004.1"/>
</dbReference>
<evidence type="ECO:0000313" key="2">
    <source>
        <dbReference type="EMBL" id="MBN2963716.1"/>
    </source>
</evidence>
<gene>
    <name evidence="2" type="ORF">JWV37_02895</name>
</gene>
<comment type="caution">
    <text evidence="2">The sequence shown here is derived from an EMBL/GenBank/DDBJ whole genome shotgun (WGS) entry which is preliminary data.</text>
</comment>
<evidence type="ECO:0000313" key="3">
    <source>
        <dbReference type="Proteomes" id="UP000703590"/>
    </source>
</evidence>
<protein>
    <submittedName>
        <fullName evidence="2">Potassium transporter TrkA</fullName>
    </submittedName>
</protein>
<name>A0ABS2WPU3_9BACT</name>
<dbReference type="EMBL" id="JAFHKK010000004">
    <property type="protein sequence ID" value="MBN2963716.1"/>
    <property type="molecule type" value="Genomic_DNA"/>
</dbReference>
<dbReference type="Proteomes" id="UP000703590">
    <property type="component" value="Unassembled WGS sequence"/>
</dbReference>
<keyword evidence="3" id="KW-1185">Reference proteome</keyword>
<proteinExistence type="predicted"/>
<reference evidence="2 3" key="2">
    <citation type="submission" date="2021-02" db="EMBL/GenBank/DDBJ databases">
        <title>Sulfurospirillum tamanensis sp. nov.</title>
        <authorList>
            <person name="Frolova A."/>
            <person name="Merkel A."/>
            <person name="Slobodkin A."/>
        </authorList>
    </citation>
    <scope>NUCLEOTIDE SEQUENCE [LARGE SCALE GENOMIC DNA]</scope>
    <source>
        <strain evidence="2 3">T05b</strain>
    </source>
</reference>
<dbReference type="SUPFAM" id="SSF116726">
    <property type="entry name" value="TrkA C-terminal domain-like"/>
    <property type="match status" value="1"/>
</dbReference>
<dbReference type="InterPro" id="IPR006037">
    <property type="entry name" value="RCK_C"/>
</dbReference>
<dbReference type="Gene3D" id="3.30.70.1450">
    <property type="entry name" value="Regulator of K+ conductance, C-terminal domain"/>
    <property type="match status" value="1"/>
</dbReference>
<organism evidence="2 3">
    <name type="scientific">Sulfurospirillum tamanense</name>
    <dbReference type="NCBI Taxonomy" id="2813362"/>
    <lineage>
        <taxon>Bacteria</taxon>
        <taxon>Pseudomonadati</taxon>
        <taxon>Campylobacterota</taxon>
        <taxon>Epsilonproteobacteria</taxon>
        <taxon>Campylobacterales</taxon>
        <taxon>Sulfurospirillaceae</taxon>
        <taxon>Sulfurospirillum</taxon>
    </lineage>
</organism>
<sequence>MKKILIIADGILAKHFLERVMAHKGSENHYTVVTYRKKTLPQMPKIPENFKFLDFDPTSESKLSLVLHKEFAQIMILVSRELDALASYHNIRKIDPKAQIVLMDRWGVVLEDENLLMIDSREVLASRFSDYLPNMPVIAQNVGLGAGEIMEIQIPIGSAYVYRHIASIQQKKWRIVAIYRNNALILARPTLMIQPNDVMLAIGDPVVLINVFKSVKQEIGQFPSPFGNNIYCLIDMLRMDEAQMSSILNDTMLLHSKINSKKLHVKLINPRPCDMLDKLKTLPNSHINVTMDYFATTPAAVMLRDVGAYDVGLVVTSSAYFKTYKRLFYRTKLPVFKIGKWGFSSLKTGAILASDSEEVEKESSVILDISSQLNLDVTLYHYDPEKKSPRSSLVEHFENLSKLFDKDVEVIQDDEINPIIRLQNRQDLLQFVPFYEKIVNHSPFAIFSTDLEQLSHRLNNSYQLFIPTSS</sequence>
<reference evidence="3" key="1">
    <citation type="submission" date="2021-02" db="EMBL/GenBank/DDBJ databases">
        <title>Sulfurospirillum tamanensis sp. nov.</title>
        <authorList>
            <person name="Merkel A.Y."/>
        </authorList>
    </citation>
    <scope>NUCLEOTIDE SEQUENCE [LARGE SCALE GENOMIC DNA]</scope>
    <source>
        <strain evidence="3">T05b</strain>
    </source>
</reference>
<accession>A0ABS2WPU3</accession>
<dbReference type="Pfam" id="PF02080">
    <property type="entry name" value="TrkA_C"/>
    <property type="match status" value="1"/>
</dbReference>